<dbReference type="PROSITE" id="PS50088">
    <property type="entry name" value="ANK_REPEAT"/>
    <property type="match status" value="5"/>
</dbReference>
<dbReference type="Pfam" id="PF01544">
    <property type="entry name" value="CorA"/>
    <property type="match status" value="1"/>
</dbReference>
<dbReference type="AlphaFoldDB" id="A0A9Q9AP79"/>
<dbReference type="SMART" id="SM00248">
    <property type="entry name" value="ANK"/>
    <property type="match status" value="9"/>
</dbReference>
<dbReference type="Gene3D" id="1.25.40.20">
    <property type="entry name" value="Ankyrin repeat-containing domain"/>
    <property type="match status" value="3"/>
</dbReference>
<gene>
    <name evidence="10" type="ORF">Slin15195_G016300</name>
</gene>
<keyword evidence="11" id="KW-1185">Reference proteome</keyword>
<keyword evidence="3" id="KW-0677">Repeat</keyword>
<keyword evidence="5 7" id="KW-0040">ANK repeat</keyword>
<feature type="repeat" description="ANK" evidence="7">
    <location>
        <begin position="117"/>
        <end position="149"/>
    </location>
</feature>
<feature type="repeat" description="ANK" evidence="7">
    <location>
        <begin position="273"/>
        <end position="301"/>
    </location>
</feature>
<dbReference type="PANTHER" id="PTHR24198">
    <property type="entry name" value="ANKYRIN REPEAT AND PROTEIN KINASE DOMAIN-CONTAINING PROTEIN"/>
    <property type="match status" value="1"/>
</dbReference>
<keyword evidence="6 9" id="KW-0472">Membrane</keyword>
<keyword evidence="2 9" id="KW-0812">Transmembrane</keyword>
<dbReference type="PRINTS" id="PR01415">
    <property type="entry name" value="ANKYRIN"/>
</dbReference>
<evidence type="ECO:0000256" key="4">
    <source>
        <dbReference type="ARBA" id="ARBA00022989"/>
    </source>
</evidence>
<evidence type="ECO:0000256" key="7">
    <source>
        <dbReference type="PROSITE-ProRule" id="PRU00023"/>
    </source>
</evidence>
<dbReference type="InterPro" id="IPR002523">
    <property type="entry name" value="MgTranspt_CorA/ZnTranspt_ZntB"/>
</dbReference>
<dbReference type="PANTHER" id="PTHR24198:SF165">
    <property type="entry name" value="ANKYRIN REPEAT-CONTAINING PROTEIN-RELATED"/>
    <property type="match status" value="1"/>
</dbReference>
<dbReference type="GO" id="GO:0046873">
    <property type="term" value="F:metal ion transmembrane transporter activity"/>
    <property type="evidence" value="ECO:0007669"/>
    <property type="project" value="InterPro"/>
</dbReference>
<comment type="subcellular location">
    <subcellularLocation>
        <location evidence="1">Membrane</location>
        <topology evidence="1">Multi-pass membrane protein</topology>
    </subcellularLocation>
</comment>
<dbReference type="Gene3D" id="1.20.58.340">
    <property type="entry name" value="Magnesium transport protein CorA, transmembrane region"/>
    <property type="match status" value="1"/>
</dbReference>
<dbReference type="SUPFAM" id="SSF144083">
    <property type="entry name" value="Magnesium transport protein CorA, transmembrane region"/>
    <property type="match status" value="1"/>
</dbReference>
<evidence type="ECO:0000313" key="11">
    <source>
        <dbReference type="Proteomes" id="UP001056384"/>
    </source>
</evidence>
<accession>A0A9Q9AP79</accession>
<feature type="compositionally biased region" description="Basic and acidic residues" evidence="8">
    <location>
        <begin position="524"/>
        <end position="539"/>
    </location>
</feature>
<evidence type="ECO:0000256" key="2">
    <source>
        <dbReference type="ARBA" id="ARBA00022692"/>
    </source>
</evidence>
<organism evidence="10 11">
    <name type="scientific">Septoria linicola</name>
    <dbReference type="NCBI Taxonomy" id="215465"/>
    <lineage>
        <taxon>Eukaryota</taxon>
        <taxon>Fungi</taxon>
        <taxon>Dikarya</taxon>
        <taxon>Ascomycota</taxon>
        <taxon>Pezizomycotina</taxon>
        <taxon>Dothideomycetes</taxon>
        <taxon>Dothideomycetidae</taxon>
        <taxon>Mycosphaerellales</taxon>
        <taxon>Mycosphaerellaceae</taxon>
        <taxon>Septoria</taxon>
    </lineage>
</organism>
<proteinExistence type="predicted"/>
<dbReference type="Proteomes" id="UP001056384">
    <property type="component" value="Chromosome 1"/>
</dbReference>
<protein>
    <submittedName>
        <fullName evidence="10">Mg2+ transporter protein, CorA-like/Zinc transport protein ZntB</fullName>
    </submittedName>
</protein>
<feature type="compositionally biased region" description="Polar residues" evidence="8">
    <location>
        <begin position="558"/>
        <end position="575"/>
    </location>
</feature>
<dbReference type="GO" id="GO:0016020">
    <property type="term" value="C:membrane"/>
    <property type="evidence" value="ECO:0007669"/>
    <property type="project" value="UniProtKB-SubCell"/>
</dbReference>
<dbReference type="OrthoDB" id="341259at2759"/>
<dbReference type="InterPro" id="IPR045863">
    <property type="entry name" value="CorA_TM1_TM2"/>
</dbReference>
<evidence type="ECO:0000256" key="3">
    <source>
        <dbReference type="ARBA" id="ARBA00022737"/>
    </source>
</evidence>
<evidence type="ECO:0000313" key="10">
    <source>
        <dbReference type="EMBL" id="USW48311.1"/>
    </source>
</evidence>
<keyword evidence="4 9" id="KW-1133">Transmembrane helix</keyword>
<dbReference type="InterPro" id="IPR036770">
    <property type="entry name" value="Ankyrin_rpt-contain_sf"/>
</dbReference>
<dbReference type="Pfam" id="PF12796">
    <property type="entry name" value="Ank_2"/>
    <property type="match status" value="2"/>
</dbReference>
<dbReference type="EMBL" id="CP099418">
    <property type="protein sequence ID" value="USW48311.1"/>
    <property type="molecule type" value="Genomic_DNA"/>
</dbReference>
<name>A0A9Q9AP79_9PEZI</name>
<feature type="repeat" description="ANK" evidence="7">
    <location>
        <begin position="84"/>
        <end position="116"/>
    </location>
</feature>
<feature type="repeat" description="ANK" evidence="7">
    <location>
        <begin position="240"/>
        <end position="272"/>
    </location>
</feature>
<dbReference type="SUPFAM" id="SSF48403">
    <property type="entry name" value="Ankyrin repeat"/>
    <property type="match status" value="1"/>
</dbReference>
<dbReference type="Pfam" id="PF00023">
    <property type="entry name" value="Ank"/>
    <property type="match status" value="1"/>
</dbReference>
<reference evidence="10" key="1">
    <citation type="submission" date="2022-06" db="EMBL/GenBank/DDBJ databases">
        <title>Complete genome sequences of two strains of the flax pathogen Septoria linicola.</title>
        <authorList>
            <person name="Lapalu N."/>
            <person name="Simon A."/>
            <person name="Demenou B."/>
            <person name="Paumier D."/>
            <person name="Guillot M.-P."/>
            <person name="Gout L."/>
            <person name="Valade R."/>
        </authorList>
    </citation>
    <scope>NUCLEOTIDE SEQUENCE</scope>
    <source>
        <strain evidence="10">SE15195</strain>
    </source>
</reference>
<evidence type="ECO:0000256" key="6">
    <source>
        <dbReference type="ARBA" id="ARBA00023136"/>
    </source>
</evidence>
<sequence length="1191" mass="133835">MPRRPVSVQSADSTKLRPEPRLLKAVEANNVFKVKDIIEDAQHERHFGRNLLSVGLIRACDKGHVDVARYLLIRGADPDYTTGNKPPALLRAAEHGQAEIVEVLIDHRANTEAMDKKGRTALMTAAWKGHGNIVELLVSRGAHVDTMDLRRRNVLHNIAADQGDKRHFTNPADRPRRKCSMELVQYLLQGGVNIDAEDELGRTAAHWACVTDNEDLLKILLTTRFGGASPQARVNATDTRMKSPLQLAASNNRENLVRILIEHGADVHSKSDGDWTALHNACQSAAGPLVRMLVDAGADINGELLNGRTPLHVAAEFGNNDAAAYLLETPGIKRSIKDRFGNTPLLIAAQKGQIDIVDRLAPWNHVHDLSDDEIMASKQFNATIVDFGNFRNENRVQRRSVYELLYARDVKDASKHSISTLPSNIKATQFRWIHLPVNNTAWCDALLTKRFIEEGATDVEGYKSLEAAFNHQHRGQQHHSRFMRPMCQVVHRTEADIDETAPPAVIVEEPGSLSPIPGTPTRSKSGDKLDKFQATKGEELQTTAGAENNKSKSKTGKPQRQSTTDTNSTMATSDASIGPKLNGQTGKPQVKRQETNSTVATTSTNAGKKNTKPATPGAKTSKDSRKTAVRQSTRNSIDKGGASPAKRLHSSRSIFMFMPYLHFETDRRRREMQMAMENPQRHTIAAVADEVLIRAHLSKSTSFLHVRRTLDQFFYHNIDTTLRDCDQVVYRFQEKHYKNLEGGPKIFMVDQLWMWVLGKDLVVTSFPQRWRQPRNDPLNVLEGIIEDINSKTREPVQDVYELAMTIAGRCFGTFDRHRKGDDDFQFLDMFESSIGAAMDNEASLFQGFSKASRQASDWLQSHQKPGRFSKHLEADSKAYEHAARKQAEAQEVTDPEDTNPAFINQLLDVGAETDLLAEIKDIRDELDIIRMVLDHQKHLLPELKDAVKAIYHNERSHARVRRTDKTFDEQEKTITNPIKDITRMEIQANRVYESIVSLLDLKQKHANAFEARFARDQAAGTHRQGQTIMVFTIVTIIFLPLSFITAFFAVNIEQFPHPGGPGSSAEIPLGYASAYIFGIGLAISVPAIFVALSVDQVNNTFARMRDWWSSRRQSSEELEWESDAQQIQKTLSMAKSLRRSVDFYANSNGKHLSPPPRKSEDVSYARRLSRPEKYADLDLERGRRNARTDIF</sequence>
<dbReference type="PROSITE" id="PS50297">
    <property type="entry name" value="ANK_REP_REGION"/>
    <property type="match status" value="4"/>
</dbReference>
<evidence type="ECO:0000256" key="9">
    <source>
        <dbReference type="SAM" id="Phobius"/>
    </source>
</evidence>
<feature type="compositionally biased region" description="Low complexity" evidence="8">
    <location>
        <begin position="595"/>
        <end position="606"/>
    </location>
</feature>
<feature type="transmembrane region" description="Helical" evidence="9">
    <location>
        <begin position="1072"/>
        <end position="1094"/>
    </location>
</feature>
<feature type="transmembrane region" description="Helical" evidence="9">
    <location>
        <begin position="1028"/>
        <end position="1052"/>
    </location>
</feature>
<dbReference type="InterPro" id="IPR002110">
    <property type="entry name" value="Ankyrin_rpt"/>
</dbReference>
<evidence type="ECO:0000256" key="1">
    <source>
        <dbReference type="ARBA" id="ARBA00004141"/>
    </source>
</evidence>
<feature type="region of interest" description="Disordered" evidence="8">
    <location>
        <begin position="498"/>
        <end position="647"/>
    </location>
</feature>
<evidence type="ECO:0000256" key="8">
    <source>
        <dbReference type="SAM" id="MobiDB-lite"/>
    </source>
</evidence>
<feature type="repeat" description="ANK" evidence="7">
    <location>
        <begin position="306"/>
        <end position="339"/>
    </location>
</feature>
<evidence type="ECO:0000256" key="5">
    <source>
        <dbReference type="ARBA" id="ARBA00023043"/>
    </source>
</evidence>